<gene>
    <name evidence="2" type="ORF">MEDL_58373</name>
</gene>
<name>A0A8S3UVW8_MYTED</name>
<feature type="transmembrane region" description="Helical" evidence="1">
    <location>
        <begin position="30"/>
        <end position="50"/>
    </location>
</feature>
<organism evidence="2 3">
    <name type="scientific">Mytilus edulis</name>
    <name type="common">Blue mussel</name>
    <dbReference type="NCBI Taxonomy" id="6550"/>
    <lineage>
        <taxon>Eukaryota</taxon>
        <taxon>Metazoa</taxon>
        <taxon>Spiralia</taxon>
        <taxon>Lophotrochozoa</taxon>
        <taxon>Mollusca</taxon>
        <taxon>Bivalvia</taxon>
        <taxon>Autobranchia</taxon>
        <taxon>Pteriomorphia</taxon>
        <taxon>Mytilida</taxon>
        <taxon>Mytiloidea</taxon>
        <taxon>Mytilidae</taxon>
        <taxon>Mytilinae</taxon>
        <taxon>Mytilus</taxon>
    </lineage>
</organism>
<keyword evidence="1" id="KW-0812">Transmembrane</keyword>
<reference evidence="2" key="1">
    <citation type="submission" date="2021-03" db="EMBL/GenBank/DDBJ databases">
        <authorList>
            <person name="Bekaert M."/>
        </authorList>
    </citation>
    <scope>NUCLEOTIDE SEQUENCE</scope>
</reference>
<feature type="transmembrane region" description="Helical" evidence="1">
    <location>
        <begin position="65"/>
        <end position="84"/>
    </location>
</feature>
<dbReference type="AlphaFoldDB" id="A0A8S3UVW8"/>
<proteinExistence type="predicted"/>
<feature type="transmembrane region" description="Helical" evidence="1">
    <location>
        <begin position="141"/>
        <end position="160"/>
    </location>
</feature>
<evidence type="ECO:0000256" key="1">
    <source>
        <dbReference type="SAM" id="Phobius"/>
    </source>
</evidence>
<keyword evidence="1" id="KW-1133">Transmembrane helix</keyword>
<sequence>MSDLKGILLLFSSGVPSTNRFHRNDGSISGLIFLVAFISFSCCAVFVSSYRGRNITASMTPPGNAYLIVLCALAFLASMVIIYINAKRITRNGSDTLYRRDNTTWLKLKFLYLFGAGGIAYQIIAYIYRRECSPPHAHLDNILAVHITLILFFLTQTAFIRIMYKYVLKNSIVIFYTVSFILVTNVAVWTYYTVTGYYITKDYYSVSNVSDCNYNTTLISKVYWRSRVIVDPMIMEYALLASIFVFEMWPLNLQNQQFDEQNTRRPIEEPEDRLEICNINVCDQITETSPLIQNKSEETQCCIKVIPDQSFNISLAIEEVEEISSDNC</sequence>
<keyword evidence="1" id="KW-0472">Membrane</keyword>
<keyword evidence="3" id="KW-1185">Reference proteome</keyword>
<dbReference type="OrthoDB" id="10381563at2759"/>
<accession>A0A8S3UVW8</accession>
<dbReference type="Proteomes" id="UP000683360">
    <property type="component" value="Unassembled WGS sequence"/>
</dbReference>
<evidence type="ECO:0000313" key="3">
    <source>
        <dbReference type="Proteomes" id="UP000683360"/>
    </source>
</evidence>
<comment type="caution">
    <text evidence="2">The sequence shown here is derived from an EMBL/GenBank/DDBJ whole genome shotgun (WGS) entry which is preliminary data.</text>
</comment>
<feature type="transmembrane region" description="Helical" evidence="1">
    <location>
        <begin position="110"/>
        <end position="129"/>
    </location>
</feature>
<evidence type="ECO:0000313" key="2">
    <source>
        <dbReference type="EMBL" id="CAG2246414.1"/>
    </source>
</evidence>
<protein>
    <submittedName>
        <fullName evidence="2">Uncharacterized protein</fullName>
    </submittedName>
</protein>
<feature type="transmembrane region" description="Helical" evidence="1">
    <location>
        <begin position="172"/>
        <end position="192"/>
    </location>
</feature>
<dbReference type="EMBL" id="CAJPWZ010002865">
    <property type="protein sequence ID" value="CAG2246414.1"/>
    <property type="molecule type" value="Genomic_DNA"/>
</dbReference>
<feature type="transmembrane region" description="Helical" evidence="1">
    <location>
        <begin position="234"/>
        <end position="251"/>
    </location>
</feature>